<dbReference type="PANTHER" id="PTHR47027">
    <property type="entry name" value="REVERSE TRANSCRIPTASE DOMAIN-CONTAINING PROTEIN"/>
    <property type="match status" value="1"/>
</dbReference>
<dbReference type="EMBL" id="JAJSOF020000021">
    <property type="protein sequence ID" value="KAJ4437109.1"/>
    <property type="molecule type" value="Genomic_DNA"/>
</dbReference>
<keyword evidence="1" id="KW-0812">Transmembrane</keyword>
<feature type="domain" description="Reverse transcriptase" evidence="2">
    <location>
        <begin position="415"/>
        <end position="494"/>
    </location>
</feature>
<evidence type="ECO:0000259" key="2">
    <source>
        <dbReference type="Pfam" id="PF00078"/>
    </source>
</evidence>
<protein>
    <recommendedName>
        <fullName evidence="2">Reverse transcriptase domain-containing protein</fullName>
    </recommendedName>
</protein>
<dbReference type="Pfam" id="PF00078">
    <property type="entry name" value="RVT_1"/>
    <property type="match status" value="1"/>
</dbReference>
<keyword evidence="1" id="KW-1133">Transmembrane helix</keyword>
<proteinExistence type="predicted"/>
<name>A0ABQ8SSE5_PERAM</name>
<gene>
    <name evidence="3" type="ORF">ANN_17244</name>
</gene>
<reference evidence="3 4" key="1">
    <citation type="journal article" date="2022" name="Allergy">
        <title>Genome assembly and annotation of Periplaneta americana reveal a comprehensive cockroach allergen profile.</title>
        <authorList>
            <person name="Wang L."/>
            <person name="Xiong Q."/>
            <person name="Saelim N."/>
            <person name="Wang L."/>
            <person name="Nong W."/>
            <person name="Wan A.T."/>
            <person name="Shi M."/>
            <person name="Liu X."/>
            <person name="Cao Q."/>
            <person name="Hui J.H.L."/>
            <person name="Sookrung N."/>
            <person name="Leung T.F."/>
            <person name="Tungtrongchitr A."/>
            <person name="Tsui S.K.W."/>
        </authorList>
    </citation>
    <scope>NUCLEOTIDE SEQUENCE [LARGE SCALE GENOMIC DNA]</scope>
    <source>
        <strain evidence="3">PWHHKU_190912</strain>
    </source>
</reference>
<feature type="transmembrane region" description="Helical" evidence="1">
    <location>
        <begin position="374"/>
        <end position="394"/>
    </location>
</feature>
<accession>A0ABQ8SSE5</accession>
<evidence type="ECO:0000256" key="1">
    <source>
        <dbReference type="SAM" id="Phobius"/>
    </source>
</evidence>
<dbReference type="Proteomes" id="UP001148838">
    <property type="component" value="Unassembled WGS sequence"/>
</dbReference>
<organism evidence="3 4">
    <name type="scientific">Periplaneta americana</name>
    <name type="common">American cockroach</name>
    <name type="synonym">Blatta americana</name>
    <dbReference type="NCBI Taxonomy" id="6978"/>
    <lineage>
        <taxon>Eukaryota</taxon>
        <taxon>Metazoa</taxon>
        <taxon>Ecdysozoa</taxon>
        <taxon>Arthropoda</taxon>
        <taxon>Hexapoda</taxon>
        <taxon>Insecta</taxon>
        <taxon>Pterygota</taxon>
        <taxon>Neoptera</taxon>
        <taxon>Polyneoptera</taxon>
        <taxon>Dictyoptera</taxon>
        <taxon>Blattodea</taxon>
        <taxon>Blattoidea</taxon>
        <taxon>Blattidae</taxon>
        <taxon>Blattinae</taxon>
        <taxon>Periplaneta</taxon>
    </lineage>
</organism>
<dbReference type="PANTHER" id="PTHR47027:SF29">
    <property type="entry name" value="C2H2-TYPE DOMAIN-CONTAINING PROTEIN"/>
    <property type="match status" value="1"/>
</dbReference>
<comment type="caution">
    <text evidence="3">The sequence shown here is derived from an EMBL/GenBank/DDBJ whole genome shotgun (WGS) entry which is preliminary data.</text>
</comment>
<evidence type="ECO:0000313" key="4">
    <source>
        <dbReference type="Proteomes" id="UP001148838"/>
    </source>
</evidence>
<sequence>MTSRCNENKEQNCWKNRCCHGDRNKILRKIFGSIQEDNTWRILNNRELRDIYKGPDIIALIESRRLRWLGHVLRRDEDSLLRKASDYSPRLFNDAVSTNRLFSFDGIVLARWYLARRDRGFVVDYLIFTKEKTAEKPNQIFLQVSKSQFLLSLIILPLTENPKSILLNRKPSEKLNQVISPSENRIHARTQLRIGRSPIPMQSEDIAVCIYTPYLHQQRSTNASAPSERESCVYRSPNRRGRYVRMTQTCYRMEEETGGNENQFSLIIIVNGCLHFPELADMVMCDMERLAETEEELSTCTNNSFQDRNHPHHTIFARLYQRLRDNGSLRPRCIGGRPRRHPFSIDNHTELKGKEYKCRFSIRKITFAECDVRLIVLNALQFLALFFFGIGINFRIEYAIRKVQDNKEGLELNGLHQLLVYVDDVNMLGENPQTIRENTGILLEASKEIGLEVNPEKTKYMIISRNENIVRNGNIKIGNLSFEEVEKFKYLGATVTNINHTREDIKHRINMGNACYYSVEKILSTSLVSKNLKVRIYKAVILPVVLYGCETWTLTLREEHRLRVFENKNIPLPAAPDVLDSSSGVTPCIVMKNDGVLYHQVSSFSPERLTKVMVLRTVPENILVHYDLVPHQFCRRNVSIVL</sequence>
<keyword evidence="4" id="KW-1185">Reference proteome</keyword>
<evidence type="ECO:0000313" key="3">
    <source>
        <dbReference type="EMBL" id="KAJ4437109.1"/>
    </source>
</evidence>
<keyword evidence="1" id="KW-0472">Membrane</keyword>
<dbReference type="InterPro" id="IPR000477">
    <property type="entry name" value="RT_dom"/>
</dbReference>